<dbReference type="RefSeq" id="WP_375523841.1">
    <property type="nucleotide sequence ID" value="NZ_JBHILM010000003.1"/>
</dbReference>
<accession>A0ABV5B3Q1</accession>
<protein>
    <submittedName>
        <fullName evidence="2">Uncharacterized protein</fullName>
    </submittedName>
</protein>
<feature type="compositionally biased region" description="Basic and acidic residues" evidence="1">
    <location>
        <begin position="40"/>
        <end position="49"/>
    </location>
</feature>
<evidence type="ECO:0000313" key="3">
    <source>
        <dbReference type="Proteomes" id="UP001580407"/>
    </source>
</evidence>
<evidence type="ECO:0000256" key="1">
    <source>
        <dbReference type="SAM" id="MobiDB-lite"/>
    </source>
</evidence>
<sequence>MLRGLACYALLAGTRINNIDARIKSIMADNEEQRVSPLEPKPEKGADEA</sequence>
<keyword evidence="3" id="KW-1185">Reference proteome</keyword>
<organism evidence="2 3">
    <name type="scientific">Paenibacillus terreus</name>
    <dbReference type="NCBI Taxonomy" id="1387834"/>
    <lineage>
        <taxon>Bacteria</taxon>
        <taxon>Bacillati</taxon>
        <taxon>Bacillota</taxon>
        <taxon>Bacilli</taxon>
        <taxon>Bacillales</taxon>
        <taxon>Paenibacillaceae</taxon>
        <taxon>Paenibacillus</taxon>
    </lineage>
</organism>
<dbReference type="EMBL" id="JBHILM010000003">
    <property type="protein sequence ID" value="MFB5680014.1"/>
    <property type="molecule type" value="Genomic_DNA"/>
</dbReference>
<dbReference type="Proteomes" id="UP001580407">
    <property type="component" value="Unassembled WGS sequence"/>
</dbReference>
<gene>
    <name evidence="2" type="ORF">ACE3NQ_03645</name>
</gene>
<evidence type="ECO:0000313" key="2">
    <source>
        <dbReference type="EMBL" id="MFB5680014.1"/>
    </source>
</evidence>
<name>A0ABV5B3Q1_9BACL</name>
<proteinExistence type="predicted"/>
<feature type="region of interest" description="Disordered" evidence="1">
    <location>
        <begin position="29"/>
        <end position="49"/>
    </location>
</feature>
<comment type="caution">
    <text evidence="2">The sequence shown here is derived from an EMBL/GenBank/DDBJ whole genome shotgun (WGS) entry which is preliminary data.</text>
</comment>
<reference evidence="2 3" key="1">
    <citation type="submission" date="2024-09" db="EMBL/GenBank/DDBJ databases">
        <authorList>
            <person name="Ruan L."/>
        </authorList>
    </citation>
    <scope>NUCLEOTIDE SEQUENCE [LARGE SCALE GENOMIC DNA]</scope>
    <source>
        <strain evidence="2 3">D33</strain>
    </source>
</reference>